<evidence type="ECO:0000313" key="1">
    <source>
        <dbReference type="EnsemblPlants" id="AET5Gv20429500.2"/>
    </source>
</evidence>
<reference evidence="2" key="1">
    <citation type="journal article" date="2014" name="Science">
        <title>Ancient hybridizations among the ancestral genomes of bread wheat.</title>
        <authorList>
            <consortium name="International Wheat Genome Sequencing Consortium,"/>
            <person name="Marcussen T."/>
            <person name="Sandve S.R."/>
            <person name="Heier L."/>
            <person name="Spannagl M."/>
            <person name="Pfeifer M."/>
            <person name="Jakobsen K.S."/>
            <person name="Wulff B.B."/>
            <person name="Steuernagel B."/>
            <person name="Mayer K.F."/>
            <person name="Olsen O.A."/>
        </authorList>
    </citation>
    <scope>NUCLEOTIDE SEQUENCE [LARGE SCALE GENOMIC DNA]</scope>
    <source>
        <strain evidence="2">cv. AL8/78</strain>
    </source>
</reference>
<dbReference type="Gramene" id="AET5Gv20429500.2">
    <property type="protein sequence ID" value="AET5Gv20429500.2"/>
    <property type="gene ID" value="AET5Gv20429500"/>
</dbReference>
<accession>A0A453KIY9</accession>
<sequence length="49" mass="5464">MRVTTSSLCAISLGEALITLSCMRPFKQSFDAMLSKCHLDLMIFSKAYC</sequence>
<reference evidence="1" key="3">
    <citation type="journal article" date="2017" name="Nature">
        <title>Genome sequence of the progenitor of the wheat D genome Aegilops tauschii.</title>
        <authorList>
            <person name="Luo M.C."/>
            <person name="Gu Y.Q."/>
            <person name="Puiu D."/>
            <person name="Wang H."/>
            <person name="Twardziok S.O."/>
            <person name="Deal K.R."/>
            <person name="Huo N."/>
            <person name="Zhu T."/>
            <person name="Wang L."/>
            <person name="Wang Y."/>
            <person name="McGuire P.E."/>
            <person name="Liu S."/>
            <person name="Long H."/>
            <person name="Ramasamy R.K."/>
            <person name="Rodriguez J.C."/>
            <person name="Van S.L."/>
            <person name="Yuan L."/>
            <person name="Wang Z."/>
            <person name="Xia Z."/>
            <person name="Xiao L."/>
            <person name="Anderson O.D."/>
            <person name="Ouyang S."/>
            <person name="Liang Y."/>
            <person name="Zimin A.V."/>
            <person name="Pertea G."/>
            <person name="Qi P."/>
            <person name="Bennetzen J.L."/>
            <person name="Dai X."/>
            <person name="Dawson M.W."/>
            <person name="Muller H.G."/>
            <person name="Kugler K."/>
            <person name="Rivarola-Duarte L."/>
            <person name="Spannagl M."/>
            <person name="Mayer K.F.X."/>
            <person name="Lu F.H."/>
            <person name="Bevan M.W."/>
            <person name="Leroy P."/>
            <person name="Li P."/>
            <person name="You F.M."/>
            <person name="Sun Q."/>
            <person name="Liu Z."/>
            <person name="Lyons E."/>
            <person name="Wicker T."/>
            <person name="Salzberg S.L."/>
            <person name="Devos K.M."/>
            <person name="Dvorak J."/>
        </authorList>
    </citation>
    <scope>NUCLEOTIDE SEQUENCE [LARGE SCALE GENOMIC DNA]</scope>
    <source>
        <strain evidence="1">cv. AL8/78</strain>
    </source>
</reference>
<name>A0A453KIY9_AEGTS</name>
<dbReference type="Proteomes" id="UP000015105">
    <property type="component" value="Chromosome 5D"/>
</dbReference>
<proteinExistence type="predicted"/>
<reference evidence="2" key="2">
    <citation type="journal article" date="2017" name="Nat. Plants">
        <title>The Aegilops tauschii genome reveals multiple impacts of transposons.</title>
        <authorList>
            <person name="Zhao G."/>
            <person name="Zou C."/>
            <person name="Li K."/>
            <person name="Wang K."/>
            <person name="Li T."/>
            <person name="Gao L."/>
            <person name="Zhang X."/>
            <person name="Wang H."/>
            <person name="Yang Z."/>
            <person name="Liu X."/>
            <person name="Jiang W."/>
            <person name="Mao L."/>
            <person name="Kong X."/>
            <person name="Jiao Y."/>
            <person name="Jia J."/>
        </authorList>
    </citation>
    <scope>NUCLEOTIDE SEQUENCE [LARGE SCALE GENOMIC DNA]</scope>
    <source>
        <strain evidence="2">cv. AL8/78</strain>
    </source>
</reference>
<reference evidence="1" key="5">
    <citation type="journal article" date="2021" name="G3 (Bethesda)">
        <title>Aegilops tauschii genome assembly Aet v5.0 features greater sequence contiguity and improved annotation.</title>
        <authorList>
            <person name="Wang L."/>
            <person name="Zhu T."/>
            <person name="Rodriguez J.C."/>
            <person name="Deal K.R."/>
            <person name="Dubcovsky J."/>
            <person name="McGuire P.E."/>
            <person name="Lux T."/>
            <person name="Spannagl M."/>
            <person name="Mayer K.F.X."/>
            <person name="Baldrich P."/>
            <person name="Meyers B.C."/>
            <person name="Huo N."/>
            <person name="Gu Y.Q."/>
            <person name="Zhou H."/>
            <person name="Devos K.M."/>
            <person name="Bennetzen J.L."/>
            <person name="Unver T."/>
            <person name="Budak H."/>
            <person name="Gulick P.J."/>
            <person name="Galiba G."/>
            <person name="Kalapos B."/>
            <person name="Nelson D.R."/>
            <person name="Li P."/>
            <person name="You F.M."/>
            <person name="Luo M.C."/>
            <person name="Dvorak J."/>
        </authorList>
    </citation>
    <scope>NUCLEOTIDE SEQUENCE [LARGE SCALE GENOMIC DNA]</scope>
    <source>
        <strain evidence="1">cv. AL8/78</strain>
    </source>
</reference>
<organism evidence="1 2">
    <name type="scientific">Aegilops tauschii subsp. strangulata</name>
    <name type="common">Goatgrass</name>
    <dbReference type="NCBI Taxonomy" id="200361"/>
    <lineage>
        <taxon>Eukaryota</taxon>
        <taxon>Viridiplantae</taxon>
        <taxon>Streptophyta</taxon>
        <taxon>Embryophyta</taxon>
        <taxon>Tracheophyta</taxon>
        <taxon>Spermatophyta</taxon>
        <taxon>Magnoliopsida</taxon>
        <taxon>Liliopsida</taxon>
        <taxon>Poales</taxon>
        <taxon>Poaceae</taxon>
        <taxon>BOP clade</taxon>
        <taxon>Pooideae</taxon>
        <taxon>Triticodae</taxon>
        <taxon>Triticeae</taxon>
        <taxon>Triticinae</taxon>
        <taxon>Aegilops</taxon>
    </lineage>
</organism>
<dbReference type="EnsemblPlants" id="AET5Gv20429500.2">
    <property type="protein sequence ID" value="AET5Gv20429500.2"/>
    <property type="gene ID" value="AET5Gv20429500"/>
</dbReference>
<evidence type="ECO:0000313" key="2">
    <source>
        <dbReference type="Proteomes" id="UP000015105"/>
    </source>
</evidence>
<protein>
    <submittedName>
        <fullName evidence="1">Uncharacterized protein</fullName>
    </submittedName>
</protein>
<keyword evidence="2" id="KW-1185">Reference proteome</keyword>
<dbReference type="AlphaFoldDB" id="A0A453KIY9"/>
<reference evidence="1" key="4">
    <citation type="submission" date="2019-03" db="UniProtKB">
        <authorList>
            <consortium name="EnsemblPlants"/>
        </authorList>
    </citation>
    <scope>IDENTIFICATION</scope>
</reference>